<feature type="signal peptide" evidence="4">
    <location>
        <begin position="1"/>
        <end position="25"/>
    </location>
</feature>
<feature type="chain" id="PRO_5045012709" description="Arabinogalactan endo-beta-1,4-galactanase" evidence="4">
    <location>
        <begin position="26"/>
        <end position="1303"/>
    </location>
</feature>
<dbReference type="SUPFAM" id="SSF51445">
    <property type="entry name" value="(Trans)glycosidases"/>
    <property type="match status" value="1"/>
</dbReference>
<dbReference type="RefSeq" id="WP_236334248.1">
    <property type="nucleotide sequence ID" value="NZ_CAKMMG010000003.1"/>
</dbReference>
<comment type="similarity">
    <text evidence="1 4">Belongs to the glycosyl hydrolase 53 family.</text>
</comment>
<feature type="region of interest" description="Disordered" evidence="5">
    <location>
        <begin position="812"/>
        <end position="864"/>
    </location>
</feature>
<comment type="catalytic activity">
    <reaction evidence="4">
        <text>The enzyme specifically hydrolyzes (1-&gt;4)-beta-D-galactosidic linkages in type I arabinogalactans.</text>
        <dbReference type="EC" id="3.2.1.89"/>
    </reaction>
</comment>
<feature type="domain" description="SLH" evidence="6">
    <location>
        <begin position="1210"/>
        <end position="1267"/>
    </location>
</feature>
<dbReference type="InterPro" id="IPR001119">
    <property type="entry name" value="SLH_dom"/>
</dbReference>
<evidence type="ECO:0000256" key="3">
    <source>
        <dbReference type="ARBA" id="ARBA00023295"/>
    </source>
</evidence>
<gene>
    <name evidence="7" type="ORF">PAECIP111892_02921</name>
</gene>
<dbReference type="EC" id="3.2.1.89" evidence="4"/>
<evidence type="ECO:0000256" key="4">
    <source>
        <dbReference type="RuleBase" id="RU361192"/>
    </source>
</evidence>
<comment type="caution">
    <text evidence="7">The sequence shown here is derived from an EMBL/GenBank/DDBJ whole genome shotgun (WGS) entry which is preliminary data.</text>
</comment>
<dbReference type="Gene3D" id="3.20.20.80">
    <property type="entry name" value="Glycosidases"/>
    <property type="match status" value="1"/>
</dbReference>
<keyword evidence="8" id="KW-1185">Reference proteome</keyword>
<keyword evidence="2 4" id="KW-0378">Hydrolase</keyword>
<evidence type="ECO:0000256" key="2">
    <source>
        <dbReference type="ARBA" id="ARBA00022801"/>
    </source>
</evidence>
<keyword evidence="4" id="KW-0732">Signal</keyword>
<dbReference type="Pfam" id="PF00395">
    <property type="entry name" value="SLH"/>
    <property type="match status" value="3"/>
</dbReference>
<evidence type="ECO:0000259" key="6">
    <source>
        <dbReference type="PROSITE" id="PS51272"/>
    </source>
</evidence>
<sequence>MRQKVISVVVAVLLMLSSFSFNLGAAVAADSNGPYIVNGGFESDFWADKSWSVETEAWDQLDIQQFAYTSDKWLTPDEGTHAFKYWIKDTAAGTTAFKVKQSIPSLPAGSYELTVKSMGGADKQAGHVELFAGTEKAPAAATTGYNAWGTVSLKFVLTQDTANLVLGANISGGPGAWGYADSFELKQTSTEAVPPVAADIFVKKVEGLPSDFIKGMDISSIISLENSGVKFYNEAGEVQDIFKTVHEAGVNYIRVRVWNDPFDSAGNGYGGGNNDLATAIEIGKRATANGMKLLVDFHYSDFWADPAKQHTPKAWANLSFEEKKTALYNYTKESLQAMLDQKIDIGMVQVGNETNGQFVGESDWTKMSELFSAGSKAIRETDPGIQIALHFTNPESAGRYASYAKTLQDNKVDYDVFASSYYPFWHGTLSNLTSVLKQVADTYGKKVMVAETSYAYTAEDGDGHGNTAPQSSGQVLDYPISVQGQANSLRNVIEAVAKVGAAGIGVFYWEPAWLPVGPKDKLEQNKLLWEQYGSGWAASYAKEYDPKDAGVWYGGSAVDNQALFDFNGHPLASLNVFKYVNTGAVAPLAVDEIKDVTVTAVAGEPVQLPSVTSVTYNDGSTGTIPVVWDQSALEQAVTKGAGSYVIGGTAEGGLTVKAYLEIKKQNFILNAGFENNDRSMWEITYGAGSSPHTDYQNKAADAKSGNYSLHFYSASGVNFSVTQTVYGLTPGYYNLSMFIQGGDAVNPEMNLFAVTGGAEVKTDTGVNGWTQWNNPQLENILVTDGKLTIGARVKADGGAWGTLDDFYLSFVKGTGEQEPDPGTETPGTETPGTGTPGTETPGTGTPGTETPGIETPVTQPSTGVTQPQTEVIAVNGDGSSLIINRTTLADGTKKDKVDYTAAKALEAVNKAVAAGLDTVRLVLPDTEDNVAEQEIGLSKDTLKTIASGKVNLEMSTVNARLILPQQTLAQLDGDYQFKFTPVKSEQAIKAVEERAKREQIVQAAAGSGAVHVVGRPVNIETGVKNQPVDLILPLPGNVLPMDAAAREAFLSHLVIYVEHSDGEKVLVQPQVVQYSADKLGLKISVNKFSTFTVLDMDNWSASPKKSHEAYMQGYPDGTFKPEQAMTRAELAAVLSRLGAVKTSDAQAVAYTDQNDFQWAAGDILKVTSGGLMTGYPDGTFGPDLYITRAEMAAVVVRWMQLSGEPVSTFTDTADHWSAHNIALVQQAGYMKGMPDGSFGPDKYLTRAEAVTIFNRVLKRGPLFGIQSSSWSDVSSSHWAFYDIVEATTNHSYTTREAGGEAAE</sequence>
<keyword evidence="3 4" id="KW-0326">Glycosidase</keyword>
<dbReference type="InterPro" id="IPR011081">
    <property type="entry name" value="Big_4"/>
</dbReference>
<dbReference type="PROSITE" id="PS51272">
    <property type="entry name" value="SLH"/>
    <property type="match status" value="3"/>
</dbReference>
<evidence type="ECO:0000313" key="8">
    <source>
        <dbReference type="Proteomes" id="UP000838324"/>
    </source>
</evidence>
<dbReference type="PANTHER" id="PTHR34983:SF2">
    <property type="entry name" value="ENDO-BETA-1,4-GALACTANASE"/>
    <property type="match status" value="1"/>
</dbReference>
<evidence type="ECO:0000256" key="1">
    <source>
        <dbReference type="ARBA" id="ARBA00010687"/>
    </source>
</evidence>
<dbReference type="Gene3D" id="2.60.120.260">
    <property type="entry name" value="Galactose-binding domain-like"/>
    <property type="match status" value="2"/>
</dbReference>
<feature type="domain" description="SLH" evidence="6">
    <location>
        <begin position="1084"/>
        <end position="1145"/>
    </location>
</feature>
<dbReference type="Pfam" id="PF07745">
    <property type="entry name" value="Glyco_hydro_53"/>
    <property type="match status" value="1"/>
</dbReference>
<dbReference type="PANTHER" id="PTHR34983">
    <property type="entry name" value="ARABINOGALACTAN ENDO-BETA-1,4-GALACTANASE A"/>
    <property type="match status" value="1"/>
</dbReference>
<feature type="compositionally biased region" description="Low complexity" evidence="5">
    <location>
        <begin position="813"/>
        <end position="856"/>
    </location>
</feature>
<reference evidence="7" key="1">
    <citation type="submission" date="2022-01" db="EMBL/GenBank/DDBJ databases">
        <authorList>
            <person name="Criscuolo A."/>
        </authorList>
    </citation>
    <scope>NUCLEOTIDE SEQUENCE</scope>
    <source>
        <strain evidence="7">CIP111892</strain>
    </source>
</reference>
<dbReference type="EMBL" id="CAKMMG010000003">
    <property type="protein sequence ID" value="CAH1207549.1"/>
    <property type="molecule type" value="Genomic_DNA"/>
</dbReference>
<dbReference type="InterPro" id="IPR017853">
    <property type="entry name" value="GH"/>
</dbReference>
<accession>A0ABM9CAW1</accession>
<dbReference type="Proteomes" id="UP000838324">
    <property type="component" value="Unassembled WGS sequence"/>
</dbReference>
<feature type="domain" description="SLH" evidence="6">
    <location>
        <begin position="1146"/>
        <end position="1209"/>
    </location>
</feature>
<protein>
    <recommendedName>
        <fullName evidence="4">Arabinogalactan endo-beta-1,4-galactanase</fullName>
        <ecNumber evidence="4">3.2.1.89</ecNumber>
    </recommendedName>
</protein>
<name>A0ABM9CAW1_9BACL</name>
<proteinExistence type="inferred from homology"/>
<evidence type="ECO:0000256" key="5">
    <source>
        <dbReference type="SAM" id="MobiDB-lite"/>
    </source>
</evidence>
<dbReference type="InterPro" id="IPR011683">
    <property type="entry name" value="Glyco_hydro_53"/>
</dbReference>
<dbReference type="Pfam" id="PF07532">
    <property type="entry name" value="Big_4"/>
    <property type="match status" value="1"/>
</dbReference>
<organism evidence="7 8">
    <name type="scientific">Paenibacillus auburnensis</name>
    <dbReference type="NCBI Taxonomy" id="2905649"/>
    <lineage>
        <taxon>Bacteria</taxon>
        <taxon>Bacillati</taxon>
        <taxon>Bacillota</taxon>
        <taxon>Bacilli</taxon>
        <taxon>Bacillales</taxon>
        <taxon>Paenibacillaceae</taxon>
        <taxon>Paenibacillus</taxon>
    </lineage>
</organism>
<evidence type="ECO:0000313" key="7">
    <source>
        <dbReference type="EMBL" id="CAH1207549.1"/>
    </source>
</evidence>